<protein>
    <submittedName>
        <fullName evidence="1">HAD-IIIC family phosphatase</fullName>
    </submittedName>
</protein>
<dbReference type="Gene3D" id="3.40.50.1000">
    <property type="entry name" value="HAD superfamily/HAD-like"/>
    <property type="match status" value="1"/>
</dbReference>
<organism evidence="1 2">
    <name type="scientific">Paenibacillus motobuensis</name>
    <dbReference type="NCBI Taxonomy" id="295324"/>
    <lineage>
        <taxon>Bacteria</taxon>
        <taxon>Bacillati</taxon>
        <taxon>Bacillota</taxon>
        <taxon>Bacilli</taxon>
        <taxon>Bacillales</taxon>
        <taxon>Paenibacillaceae</taxon>
        <taxon>Paenibacillus</taxon>
    </lineage>
</organism>
<dbReference type="EMBL" id="BAAACX010000004">
    <property type="protein sequence ID" value="GAA0375801.1"/>
    <property type="molecule type" value="Genomic_DNA"/>
</dbReference>
<sequence length="349" mass="40601">MIKCVVWDLDNTLWDGIISEDLSVQLRHDVLTLLKLINEKGIIQSIASRNEKTPVMKKMEEFNVHQYFLLPQISWDSKADAIKRIINSFNIKANDILFIDDSQFERDQVKQMYPTIMVDDGRNLGNIVKLISQNNTYTSEEAKERIQYYKTEEMRISKMEQFPGTEMDFLHSCGIKVEMLRANVEDLERIKELIDRTNQMNATGLRLSKEEIIEMINSPDHEIYISLVNDKYGSYGRSGLLIVSKDDVSREYEIIQLIVSCRLMGKGIAQTLLHFAYQKSKENKYNLLSCRFIRNQYNRQMILLFASNNLTNAKSNESTAFTKYVLDTTMFNINLPDWITLIDNTKGVK</sequence>
<dbReference type="InterPro" id="IPR010037">
    <property type="entry name" value="FkbH_domain"/>
</dbReference>
<dbReference type="NCBIfam" id="TIGR01686">
    <property type="entry name" value="FkbH"/>
    <property type="match status" value="1"/>
</dbReference>
<dbReference type="SUPFAM" id="SSF56784">
    <property type="entry name" value="HAD-like"/>
    <property type="match status" value="1"/>
</dbReference>
<dbReference type="InterPro" id="IPR010033">
    <property type="entry name" value="HAD_SF_ppase_IIIC"/>
</dbReference>
<evidence type="ECO:0000313" key="1">
    <source>
        <dbReference type="EMBL" id="GAA0375801.1"/>
    </source>
</evidence>
<evidence type="ECO:0000313" key="2">
    <source>
        <dbReference type="Proteomes" id="UP001500340"/>
    </source>
</evidence>
<dbReference type="InterPro" id="IPR036412">
    <property type="entry name" value="HAD-like_sf"/>
</dbReference>
<dbReference type="NCBIfam" id="TIGR01681">
    <property type="entry name" value="HAD-SF-IIIC"/>
    <property type="match status" value="1"/>
</dbReference>
<accession>A0ABN0XXH3</accession>
<gene>
    <name evidence="1" type="ORF">GCM10008933_03710</name>
</gene>
<dbReference type="Proteomes" id="UP001500340">
    <property type="component" value="Unassembled WGS sequence"/>
</dbReference>
<dbReference type="InterPro" id="IPR023214">
    <property type="entry name" value="HAD_sf"/>
</dbReference>
<comment type="caution">
    <text evidence="1">The sequence shown here is derived from an EMBL/GenBank/DDBJ whole genome shotgun (WGS) entry which is preliminary data.</text>
</comment>
<dbReference type="SUPFAM" id="SSF55729">
    <property type="entry name" value="Acyl-CoA N-acyltransferases (Nat)"/>
    <property type="match status" value="1"/>
</dbReference>
<dbReference type="RefSeq" id="WP_343856771.1">
    <property type="nucleotide sequence ID" value="NZ_BAAACX010000004.1"/>
</dbReference>
<reference evidence="1 2" key="1">
    <citation type="journal article" date="2019" name="Int. J. Syst. Evol. Microbiol.">
        <title>The Global Catalogue of Microorganisms (GCM) 10K type strain sequencing project: providing services to taxonomists for standard genome sequencing and annotation.</title>
        <authorList>
            <consortium name="The Broad Institute Genomics Platform"/>
            <consortium name="The Broad Institute Genome Sequencing Center for Infectious Disease"/>
            <person name="Wu L."/>
            <person name="Ma J."/>
        </authorList>
    </citation>
    <scope>NUCLEOTIDE SEQUENCE [LARGE SCALE GENOMIC DNA]</scope>
    <source>
        <strain evidence="1 2">JCM 12774</strain>
    </source>
</reference>
<dbReference type="Pfam" id="PF13419">
    <property type="entry name" value="HAD_2"/>
    <property type="match status" value="1"/>
</dbReference>
<name>A0ABN0XXH3_9BACL</name>
<dbReference type="Gene3D" id="3.40.630.30">
    <property type="match status" value="1"/>
</dbReference>
<proteinExistence type="predicted"/>
<dbReference type="InterPro" id="IPR041492">
    <property type="entry name" value="HAD_2"/>
</dbReference>
<keyword evidence="2" id="KW-1185">Reference proteome</keyword>
<dbReference type="InterPro" id="IPR016181">
    <property type="entry name" value="Acyl_CoA_acyltransferase"/>
</dbReference>